<sequence length="218" mass="24287">MVRHQGSFLWPLLQVSTFVLAIIAISGCGQLAFRLNNNPPQTFVPNPLELPPAPDGFVWSQVVDAVDDYFRIAREQPVQNSDGMILDGRLETAYKVGSSWAQPWNKDSTPGFERLQSSLQSIRRRAIVTLRPQGAGYVIEVVVQKDLEDTDRTQFATETSVSHRHDGTLVREQDRVDDSPQTLGWIPLGRDASLEQAILADIFGRITRGDSGGSLRHH</sequence>
<accession>A0A5C5Z044</accession>
<keyword evidence="1" id="KW-0812">Transmembrane</keyword>
<keyword evidence="1" id="KW-1133">Transmembrane helix</keyword>
<evidence type="ECO:0000313" key="3">
    <source>
        <dbReference type="Proteomes" id="UP000315010"/>
    </source>
</evidence>
<dbReference type="Proteomes" id="UP000315010">
    <property type="component" value="Unassembled WGS sequence"/>
</dbReference>
<keyword evidence="3" id="KW-1185">Reference proteome</keyword>
<organism evidence="2 3">
    <name type="scientific">Novipirellula herctigrandis</name>
    <dbReference type="NCBI Taxonomy" id="2527986"/>
    <lineage>
        <taxon>Bacteria</taxon>
        <taxon>Pseudomonadati</taxon>
        <taxon>Planctomycetota</taxon>
        <taxon>Planctomycetia</taxon>
        <taxon>Pirellulales</taxon>
        <taxon>Pirellulaceae</taxon>
        <taxon>Novipirellula</taxon>
    </lineage>
</organism>
<name>A0A5C5Z044_9BACT</name>
<comment type="caution">
    <text evidence="2">The sequence shown here is derived from an EMBL/GenBank/DDBJ whole genome shotgun (WGS) entry which is preliminary data.</text>
</comment>
<proteinExistence type="predicted"/>
<reference evidence="2 3" key="1">
    <citation type="submission" date="2019-02" db="EMBL/GenBank/DDBJ databases">
        <title>Deep-cultivation of Planctomycetes and their phenomic and genomic characterization uncovers novel biology.</title>
        <authorList>
            <person name="Wiegand S."/>
            <person name="Jogler M."/>
            <person name="Boedeker C."/>
            <person name="Pinto D."/>
            <person name="Vollmers J."/>
            <person name="Rivas-Marin E."/>
            <person name="Kohn T."/>
            <person name="Peeters S.H."/>
            <person name="Heuer A."/>
            <person name="Rast P."/>
            <person name="Oberbeckmann S."/>
            <person name="Bunk B."/>
            <person name="Jeske O."/>
            <person name="Meyerdierks A."/>
            <person name="Storesund J.E."/>
            <person name="Kallscheuer N."/>
            <person name="Luecker S."/>
            <person name="Lage O.M."/>
            <person name="Pohl T."/>
            <person name="Merkel B.J."/>
            <person name="Hornburger P."/>
            <person name="Mueller R.-W."/>
            <person name="Bruemmer F."/>
            <person name="Labrenz M."/>
            <person name="Spormann A.M."/>
            <person name="Op Den Camp H."/>
            <person name="Overmann J."/>
            <person name="Amann R."/>
            <person name="Jetten M.S.M."/>
            <person name="Mascher T."/>
            <person name="Medema M.H."/>
            <person name="Devos D.P."/>
            <person name="Kaster A.-K."/>
            <person name="Ovreas L."/>
            <person name="Rohde M."/>
            <person name="Galperin M.Y."/>
            <person name="Jogler C."/>
        </authorList>
    </citation>
    <scope>NUCLEOTIDE SEQUENCE [LARGE SCALE GENOMIC DNA]</scope>
    <source>
        <strain evidence="2 3">CA13</strain>
    </source>
</reference>
<dbReference type="PROSITE" id="PS51257">
    <property type="entry name" value="PROKAR_LIPOPROTEIN"/>
    <property type="match status" value="1"/>
</dbReference>
<keyword evidence="1" id="KW-0472">Membrane</keyword>
<evidence type="ECO:0000256" key="1">
    <source>
        <dbReference type="SAM" id="Phobius"/>
    </source>
</evidence>
<evidence type="ECO:0000313" key="2">
    <source>
        <dbReference type="EMBL" id="TWT80689.1"/>
    </source>
</evidence>
<dbReference type="AlphaFoldDB" id="A0A5C5Z044"/>
<protein>
    <submittedName>
        <fullName evidence="2">Uncharacterized protein</fullName>
    </submittedName>
</protein>
<dbReference type="EMBL" id="SJPJ01000001">
    <property type="protein sequence ID" value="TWT80689.1"/>
    <property type="molecule type" value="Genomic_DNA"/>
</dbReference>
<feature type="transmembrane region" description="Helical" evidence="1">
    <location>
        <begin position="12"/>
        <end position="33"/>
    </location>
</feature>
<gene>
    <name evidence="2" type="ORF">CA13_21350</name>
</gene>